<keyword evidence="3" id="KW-0675">Receptor</keyword>
<dbReference type="InterPro" id="IPR006311">
    <property type="entry name" value="TAT_signal"/>
</dbReference>
<dbReference type="InterPro" id="IPR004682">
    <property type="entry name" value="TRAP_DctP"/>
</dbReference>
<dbReference type="InterPro" id="IPR038404">
    <property type="entry name" value="TRAP_DctP_sf"/>
</dbReference>
<accession>A0A1M5C644</accession>
<dbReference type="Proteomes" id="UP000184327">
    <property type="component" value="Unassembled WGS sequence"/>
</dbReference>
<dbReference type="EMBL" id="FQUZ01000025">
    <property type="protein sequence ID" value="SHF50150.1"/>
    <property type="molecule type" value="Genomic_DNA"/>
</dbReference>
<dbReference type="AlphaFoldDB" id="A0A1M5C644"/>
<dbReference type="PANTHER" id="PTHR33376:SF5">
    <property type="entry name" value="EXTRACYTOPLASMIC SOLUTE RECEPTOR PROTEIN"/>
    <property type="match status" value="1"/>
</dbReference>
<name>A0A1M5C644_9BURK</name>
<dbReference type="InterPro" id="IPR018389">
    <property type="entry name" value="DctP_fam"/>
</dbReference>
<sequence length="339" mass="36480">MGLNRRTFVHRMATLAAMAGTTGMALNRPAHAAKATTVTVASLLGDDKPETRIWHRFAELVQQRLPGAFRFNIVKNAALGGEREVAEAIRLGAVQASLSTVSALSAWVPEAQVLDLPFLFQDAAHVQRATEGAPGQRLQQRFASQQFVVLAYINYGARHLLTKTPITTPDGLRGLRFRSVQSALHTQLWSAYGAIPTGIPIPETYNALANGVVEAMDLTQSAYAGFRLYEVVPCLTETAHIWATGVVYFSQSFWSRLSPEQQAVFQAAAREAAQTFNTLMQADEAVSMQIAQAAGAQVLPAENRPAWEAGAHAVWEKMADAVGGEAAIADIRALAKAGG</sequence>
<proteinExistence type="predicted"/>
<dbReference type="STRING" id="1122156.SAMN02745117_02074"/>
<dbReference type="GO" id="GO:0030288">
    <property type="term" value="C:outer membrane-bounded periplasmic space"/>
    <property type="evidence" value="ECO:0007669"/>
    <property type="project" value="InterPro"/>
</dbReference>
<keyword evidence="4" id="KW-1185">Reference proteome</keyword>
<dbReference type="PROSITE" id="PS51318">
    <property type="entry name" value="TAT"/>
    <property type="match status" value="1"/>
</dbReference>
<evidence type="ECO:0000256" key="1">
    <source>
        <dbReference type="ARBA" id="ARBA00022729"/>
    </source>
</evidence>
<dbReference type="PIRSF" id="PIRSF006470">
    <property type="entry name" value="DctB"/>
    <property type="match status" value="1"/>
</dbReference>
<feature type="chain" id="PRO_5012635249" evidence="2">
    <location>
        <begin position="33"/>
        <end position="339"/>
    </location>
</feature>
<protein>
    <submittedName>
        <fullName evidence="3">Tripartite ATP-independent transporter solute receptor, DctP family</fullName>
    </submittedName>
</protein>
<dbReference type="PANTHER" id="PTHR33376">
    <property type="match status" value="1"/>
</dbReference>
<dbReference type="Gene3D" id="3.40.190.170">
    <property type="entry name" value="Bacterial extracellular solute-binding protein, family 7"/>
    <property type="match status" value="1"/>
</dbReference>
<reference evidence="3 4" key="1">
    <citation type="submission" date="2016-11" db="EMBL/GenBank/DDBJ databases">
        <authorList>
            <person name="Jaros S."/>
            <person name="Januszkiewicz K."/>
            <person name="Wedrychowicz H."/>
        </authorList>
    </citation>
    <scope>NUCLEOTIDE SEQUENCE [LARGE SCALE GENOMIC DNA]</scope>
    <source>
        <strain evidence="3 4">DSM 16112</strain>
    </source>
</reference>
<gene>
    <name evidence="3" type="ORF">SAMN02745117_02074</name>
</gene>
<organism evidence="3 4">
    <name type="scientific">Lampropedia hyalina DSM 16112</name>
    <dbReference type="NCBI Taxonomy" id="1122156"/>
    <lineage>
        <taxon>Bacteria</taxon>
        <taxon>Pseudomonadati</taxon>
        <taxon>Pseudomonadota</taxon>
        <taxon>Betaproteobacteria</taxon>
        <taxon>Burkholderiales</taxon>
        <taxon>Comamonadaceae</taxon>
        <taxon>Lampropedia</taxon>
    </lineage>
</organism>
<dbReference type="NCBIfam" id="NF037995">
    <property type="entry name" value="TRAP_S1"/>
    <property type="match status" value="1"/>
</dbReference>
<feature type="signal peptide" evidence="2">
    <location>
        <begin position="1"/>
        <end position="32"/>
    </location>
</feature>
<dbReference type="GO" id="GO:0055085">
    <property type="term" value="P:transmembrane transport"/>
    <property type="evidence" value="ECO:0007669"/>
    <property type="project" value="InterPro"/>
</dbReference>
<dbReference type="Pfam" id="PF03480">
    <property type="entry name" value="DctP"/>
    <property type="match status" value="1"/>
</dbReference>
<evidence type="ECO:0000256" key="2">
    <source>
        <dbReference type="SAM" id="SignalP"/>
    </source>
</evidence>
<evidence type="ECO:0000313" key="4">
    <source>
        <dbReference type="Proteomes" id="UP000184327"/>
    </source>
</evidence>
<dbReference type="CDD" id="cd13603">
    <property type="entry name" value="PBP2_TRAP_Siap_TeaA_like"/>
    <property type="match status" value="1"/>
</dbReference>
<evidence type="ECO:0000313" key="3">
    <source>
        <dbReference type="EMBL" id="SHF50150.1"/>
    </source>
</evidence>
<keyword evidence="1 2" id="KW-0732">Signal</keyword>